<sequence>MSDVQKKIAVDMTTQGHWRVTLNNPPINAFTDGMYDEFYDLVGEIETDRSLKVVTIESANPDFFIAHYSTAEPRSRFGTPRWIDAATRLAHSDVISIAVIRGRARGGGSEFTLACDIRFASQERAIFGQPEVGTGLIPGGGALQRLPLLVGRARALEIILGADDFDATTAERYGWINRAIPEAQLDAFVDNFVRRILSFDKQALSTCKATINQIGLPDDTQLRATENTFFKTFGWPGARERMPKLLERGIGKAGEFELNLGHHIGNL</sequence>
<dbReference type="EMBL" id="FXAT01000013">
    <property type="protein sequence ID" value="SMG59512.1"/>
    <property type="molecule type" value="Genomic_DNA"/>
</dbReference>
<comment type="similarity">
    <text evidence="1">Belongs to the enoyl-CoA hydratase/isomerase family.</text>
</comment>
<dbReference type="Proteomes" id="UP000193228">
    <property type="component" value="Unassembled WGS sequence"/>
</dbReference>
<dbReference type="SUPFAM" id="SSF52096">
    <property type="entry name" value="ClpP/crotonase"/>
    <property type="match status" value="1"/>
</dbReference>
<dbReference type="Gene3D" id="3.90.226.10">
    <property type="entry name" value="2-enoyl-CoA Hydratase, Chain A, domain 1"/>
    <property type="match status" value="1"/>
</dbReference>
<dbReference type="STRING" id="1515439.SAMN06265784_11381"/>
<dbReference type="PROSITE" id="PS00166">
    <property type="entry name" value="ENOYL_COA_HYDRATASE"/>
    <property type="match status" value="1"/>
</dbReference>
<evidence type="ECO:0000313" key="2">
    <source>
        <dbReference type="EMBL" id="SMG59512.1"/>
    </source>
</evidence>
<proteinExistence type="inferred from homology"/>
<dbReference type="PANTHER" id="PTHR43459:SF1">
    <property type="entry name" value="EG:BACN32G11.4 PROTEIN"/>
    <property type="match status" value="1"/>
</dbReference>
<dbReference type="InterPro" id="IPR029045">
    <property type="entry name" value="ClpP/crotonase-like_dom_sf"/>
</dbReference>
<gene>
    <name evidence="2" type="ORF">SAMN06265784_11381</name>
</gene>
<dbReference type="AlphaFoldDB" id="A0A1X7M1Z3"/>
<dbReference type="CDD" id="cd06558">
    <property type="entry name" value="crotonase-like"/>
    <property type="match status" value="1"/>
</dbReference>
<dbReference type="GO" id="GO:0003824">
    <property type="term" value="F:catalytic activity"/>
    <property type="evidence" value="ECO:0007669"/>
    <property type="project" value="InterPro"/>
</dbReference>
<dbReference type="PANTHER" id="PTHR43459">
    <property type="entry name" value="ENOYL-COA HYDRATASE"/>
    <property type="match status" value="1"/>
</dbReference>
<evidence type="ECO:0000256" key="1">
    <source>
        <dbReference type="RuleBase" id="RU003707"/>
    </source>
</evidence>
<dbReference type="OrthoDB" id="9775794at2"/>
<dbReference type="RefSeq" id="WP_085488857.1">
    <property type="nucleotide sequence ID" value="NZ_FXAT01000013.1"/>
</dbReference>
<organism evidence="2 3">
    <name type="scientific">Paraburkholderia susongensis</name>
    <dbReference type="NCBI Taxonomy" id="1515439"/>
    <lineage>
        <taxon>Bacteria</taxon>
        <taxon>Pseudomonadati</taxon>
        <taxon>Pseudomonadota</taxon>
        <taxon>Betaproteobacteria</taxon>
        <taxon>Burkholderiales</taxon>
        <taxon>Burkholderiaceae</taxon>
        <taxon>Paraburkholderia</taxon>
    </lineage>
</organism>
<reference evidence="3" key="1">
    <citation type="submission" date="2017-04" db="EMBL/GenBank/DDBJ databases">
        <authorList>
            <person name="Varghese N."/>
            <person name="Submissions S."/>
        </authorList>
    </citation>
    <scope>NUCLEOTIDE SEQUENCE [LARGE SCALE GENOMIC DNA]</scope>
    <source>
        <strain evidence="3">LMG 29540</strain>
    </source>
</reference>
<name>A0A1X7M1Z3_9BURK</name>
<dbReference type="InterPro" id="IPR018376">
    <property type="entry name" value="Enoyl-CoA_hyd/isom_CS"/>
</dbReference>
<accession>A0A1X7M1Z3</accession>
<protein>
    <submittedName>
        <fullName evidence="2">Enoyl-CoA hydratase/carnithine racemase</fullName>
    </submittedName>
</protein>
<keyword evidence="3" id="KW-1185">Reference proteome</keyword>
<dbReference type="InterPro" id="IPR001753">
    <property type="entry name" value="Enoyl-CoA_hydra/iso"/>
</dbReference>
<dbReference type="Pfam" id="PF00378">
    <property type="entry name" value="ECH_1"/>
    <property type="match status" value="1"/>
</dbReference>
<evidence type="ECO:0000313" key="3">
    <source>
        <dbReference type="Proteomes" id="UP000193228"/>
    </source>
</evidence>